<accession>A0A7X5U850</accession>
<dbReference type="CDD" id="cd16917">
    <property type="entry name" value="HATPase_UhpB-NarQ-NarX-like"/>
    <property type="match status" value="1"/>
</dbReference>
<organism evidence="7 8">
    <name type="scientific">Luteibacter anthropi</name>
    <dbReference type="NCBI Taxonomy" id="564369"/>
    <lineage>
        <taxon>Bacteria</taxon>
        <taxon>Pseudomonadati</taxon>
        <taxon>Pseudomonadota</taxon>
        <taxon>Gammaproteobacteria</taxon>
        <taxon>Lysobacterales</taxon>
        <taxon>Rhodanobacteraceae</taxon>
        <taxon>Luteibacter</taxon>
    </lineage>
</organism>
<dbReference type="InterPro" id="IPR050482">
    <property type="entry name" value="Sensor_HK_TwoCompSys"/>
</dbReference>
<dbReference type="PANTHER" id="PTHR24421:SF62">
    <property type="entry name" value="SENSORY TRANSDUCTION HISTIDINE KINASE"/>
    <property type="match status" value="1"/>
</dbReference>
<protein>
    <recommendedName>
        <fullName evidence="9">Histidine kinase/HSP90-like ATPase domain-containing protein</fullName>
    </recommendedName>
</protein>
<evidence type="ECO:0000313" key="7">
    <source>
        <dbReference type="EMBL" id="NII05619.1"/>
    </source>
</evidence>
<dbReference type="EMBL" id="JAARLZ010000002">
    <property type="protein sequence ID" value="NII05619.1"/>
    <property type="molecule type" value="Genomic_DNA"/>
</dbReference>
<dbReference type="SUPFAM" id="SSF55874">
    <property type="entry name" value="ATPase domain of HSP90 chaperone/DNA topoisomerase II/histidine kinase"/>
    <property type="match status" value="1"/>
</dbReference>
<dbReference type="InterPro" id="IPR011712">
    <property type="entry name" value="Sig_transdc_His_kin_sub3_dim/P"/>
</dbReference>
<keyword evidence="3" id="KW-0902">Two-component regulatory system</keyword>
<evidence type="ECO:0000259" key="6">
    <source>
        <dbReference type="Pfam" id="PF07730"/>
    </source>
</evidence>
<keyword evidence="2" id="KW-0418">Kinase</keyword>
<keyword evidence="1" id="KW-0808">Transferase</keyword>
<dbReference type="Pfam" id="PF07730">
    <property type="entry name" value="HisKA_3"/>
    <property type="match status" value="1"/>
</dbReference>
<evidence type="ECO:0000256" key="4">
    <source>
        <dbReference type="SAM" id="Coils"/>
    </source>
</evidence>
<dbReference type="Pfam" id="PF07495">
    <property type="entry name" value="Y_Y_Y"/>
    <property type="match status" value="1"/>
</dbReference>
<evidence type="ECO:0000313" key="8">
    <source>
        <dbReference type="Proteomes" id="UP000490980"/>
    </source>
</evidence>
<dbReference type="GO" id="GO:0000155">
    <property type="term" value="F:phosphorelay sensor kinase activity"/>
    <property type="evidence" value="ECO:0007669"/>
    <property type="project" value="InterPro"/>
</dbReference>
<feature type="domain" description="Signal transduction histidine kinase subgroup 3 dimerisation and phosphoacceptor" evidence="6">
    <location>
        <begin position="816"/>
        <end position="880"/>
    </location>
</feature>
<proteinExistence type="predicted"/>
<dbReference type="SUPFAM" id="SSF63829">
    <property type="entry name" value="Calcium-dependent phosphotriesterase"/>
    <property type="match status" value="3"/>
</dbReference>
<dbReference type="InterPro" id="IPR013783">
    <property type="entry name" value="Ig-like_fold"/>
</dbReference>
<evidence type="ECO:0008006" key="9">
    <source>
        <dbReference type="Google" id="ProtNLM"/>
    </source>
</evidence>
<dbReference type="InterPro" id="IPR036890">
    <property type="entry name" value="HATPase_C_sf"/>
</dbReference>
<dbReference type="PANTHER" id="PTHR24421">
    <property type="entry name" value="NITRATE/NITRITE SENSOR PROTEIN NARX-RELATED"/>
    <property type="match status" value="1"/>
</dbReference>
<dbReference type="RefSeq" id="WP_166946714.1">
    <property type="nucleotide sequence ID" value="NZ_JAARLZ010000002.1"/>
</dbReference>
<dbReference type="InterPro" id="IPR011110">
    <property type="entry name" value="Reg_prop"/>
</dbReference>
<dbReference type="Proteomes" id="UP000490980">
    <property type="component" value="Unassembled WGS sequence"/>
</dbReference>
<dbReference type="InterPro" id="IPR011123">
    <property type="entry name" value="Y_Y_Y"/>
</dbReference>
<name>A0A7X5U850_9GAMM</name>
<evidence type="ECO:0000256" key="1">
    <source>
        <dbReference type="ARBA" id="ARBA00022679"/>
    </source>
</evidence>
<feature type="coiled-coil region" evidence="4">
    <location>
        <begin position="853"/>
        <end position="880"/>
    </location>
</feature>
<feature type="domain" description="Two component regulator three Y" evidence="5">
    <location>
        <begin position="711"/>
        <end position="768"/>
    </location>
</feature>
<dbReference type="AlphaFoldDB" id="A0A7X5U850"/>
<dbReference type="Gene3D" id="2.60.40.10">
    <property type="entry name" value="Immunoglobulins"/>
    <property type="match status" value="1"/>
</dbReference>
<reference evidence="7 8" key="1">
    <citation type="submission" date="2020-03" db="EMBL/GenBank/DDBJ databases">
        <authorList>
            <person name="Lai Q."/>
        </authorList>
    </citation>
    <scope>NUCLEOTIDE SEQUENCE [LARGE SCALE GENOMIC DNA]</scope>
    <source>
        <strain evidence="7 8">CCUG 25036</strain>
    </source>
</reference>
<dbReference type="Gene3D" id="2.130.10.10">
    <property type="entry name" value="YVTN repeat-like/Quinoprotein amine dehydrogenase"/>
    <property type="match status" value="2"/>
</dbReference>
<sequence>MKEARPDGERGIASRRRVFAHALWRSAACLLLLLFPFAPAFALDPSRPVDTLLHTAFHRAQGAPVGVAAIAQTEDGQIWFSTRSGLYRYDGFDFTRIELLPQGAAQTSATWALYAAAGGDLWVSLANGGAIRLREGDITRYGASAGLPAGLAIDAFATDGEGGLWANGRGILRRFDGTRWNTPDASWGVPARVDGLFEDDRGDVWIGADERIYVLRAGGHRFEQLAMGYTRAFQLLVGADGRLWLSDERGVAAMPGEWGEPRTRARARRANGLDTLIDRDGALWTIDCHAGLCRDATFGQRGTTLLPRSVLRAQAAGTTLGMSSDLTMTAMVDRDGNLWVGTKGGVDLFRDSLFSPVRFPDPNVFFALAEDTAGHVWVGTDNNSDTPDRLWRIDGPGLPPRPLEGFNAPVSSAWTDRDGSIWFGGHGQLWHMSDGNPLPDTFPASGSGMPGAVHAMARDGSGRFWLGISGQGLYFRDGGKTWTSASAIPGLPSGSPSAMQVMGDGYVWLGYPDGSLVHVRGDHISAYVHPGKAAVGPITTLAPLDDGLLVASERAFAVLRDDRAVFLSTAPAHALEAATGIVRGADGTLWINTESGVAHVGVDALREATGDPAQHLDLELLTEDDGLPGGAQRVRPMPTALATRAGIIWFAAEEGLAALDPKRVGVAPLPPPAVIRDIVAGDVSFPVHDAQLDPEHREISVRYAAIAPARPDGVHFRYRMTPGQAHWRSLEGQRELRYSQMHPGTYVLDVQASYNGRDWGDPAEVTLVVIPTFFEGPWFKLLAAALTLLGGWVVHRLRVRWLTGQLRIRLRERYDERERIARELHDTLLQGAQGLILRFQTIVDRLPDDDPGRRSLEQAIDRAENLVIEGRDRVQHLRERHGHAGTLAQRLQRYAAELEESGVNVAMHTHGDALPLDPFAEDEFYCIGREALLNVQRHANARSVYVEMIFGPSRFTMVISDDGKGMEQADGETTRHWGLIGIKERARRLSGRASIKTRAGRGTELLVEAPAENVYRRGHRPRGR</sequence>
<keyword evidence="8" id="KW-1185">Reference proteome</keyword>
<evidence type="ECO:0000256" key="3">
    <source>
        <dbReference type="ARBA" id="ARBA00023012"/>
    </source>
</evidence>
<dbReference type="InterPro" id="IPR015943">
    <property type="entry name" value="WD40/YVTN_repeat-like_dom_sf"/>
</dbReference>
<dbReference type="Gene3D" id="3.30.565.10">
    <property type="entry name" value="Histidine kinase-like ATPase, C-terminal domain"/>
    <property type="match status" value="1"/>
</dbReference>
<gene>
    <name evidence="7" type="ORF">HBF25_04335</name>
</gene>
<dbReference type="Pfam" id="PF07494">
    <property type="entry name" value="Reg_prop"/>
    <property type="match status" value="1"/>
</dbReference>
<keyword evidence="4" id="KW-0175">Coiled coil</keyword>
<evidence type="ECO:0000256" key="2">
    <source>
        <dbReference type="ARBA" id="ARBA00022777"/>
    </source>
</evidence>
<evidence type="ECO:0000259" key="5">
    <source>
        <dbReference type="Pfam" id="PF07495"/>
    </source>
</evidence>
<comment type="caution">
    <text evidence="7">The sequence shown here is derived from an EMBL/GenBank/DDBJ whole genome shotgun (WGS) entry which is preliminary data.</text>
</comment>
<dbReference type="GO" id="GO:0016020">
    <property type="term" value="C:membrane"/>
    <property type="evidence" value="ECO:0007669"/>
    <property type="project" value="InterPro"/>
</dbReference>
<dbReference type="GO" id="GO:0046983">
    <property type="term" value="F:protein dimerization activity"/>
    <property type="evidence" value="ECO:0007669"/>
    <property type="project" value="InterPro"/>
</dbReference>
<dbReference type="Gene3D" id="1.20.5.1930">
    <property type="match status" value="1"/>
</dbReference>